<evidence type="ECO:0000313" key="3">
    <source>
        <dbReference type="Proteomes" id="UP001367508"/>
    </source>
</evidence>
<keyword evidence="1" id="KW-0472">Membrane</keyword>
<proteinExistence type="predicted"/>
<dbReference type="AlphaFoldDB" id="A0AAN9MWS3"/>
<keyword evidence="1" id="KW-1133">Transmembrane helix</keyword>
<comment type="caution">
    <text evidence="2">The sequence shown here is derived from an EMBL/GenBank/DDBJ whole genome shotgun (WGS) entry which is preliminary data.</text>
</comment>
<sequence>MQEQAENPSLTKLCGRAQSTFLVSPSCTRVHHWAWLGVSNLTLVDPYINNQHLAIPLLPSESAGISLSSMEARKQGRLTNEANKQLRTKDGNMANLRKLSGAFVSRSYAWMVVVCGVLLPIFRSDSSSMHRQR</sequence>
<feature type="transmembrane region" description="Helical" evidence="1">
    <location>
        <begin position="103"/>
        <end position="122"/>
    </location>
</feature>
<evidence type="ECO:0000313" key="2">
    <source>
        <dbReference type="EMBL" id="KAK7361406.1"/>
    </source>
</evidence>
<reference evidence="2 3" key="1">
    <citation type="submission" date="2024-01" db="EMBL/GenBank/DDBJ databases">
        <title>The genomes of 5 underutilized Papilionoideae crops provide insights into root nodulation and disease resistanc.</title>
        <authorList>
            <person name="Jiang F."/>
        </authorList>
    </citation>
    <scope>NUCLEOTIDE SEQUENCE [LARGE SCALE GENOMIC DNA]</scope>
    <source>
        <strain evidence="2">LVBAO_FW01</strain>
        <tissue evidence="2">Leaves</tissue>
    </source>
</reference>
<keyword evidence="1" id="KW-0812">Transmembrane</keyword>
<name>A0AAN9MWS3_CANGL</name>
<protein>
    <submittedName>
        <fullName evidence="2">Uncharacterized protein</fullName>
    </submittedName>
</protein>
<gene>
    <name evidence="2" type="ORF">VNO77_03464</name>
</gene>
<dbReference type="Proteomes" id="UP001367508">
    <property type="component" value="Unassembled WGS sequence"/>
</dbReference>
<organism evidence="2 3">
    <name type="scientific">Canavalia gladiata</name>
    <name type="common">Sword bean</name>
    <name type="synonym">Dolichos gladiatus</name>
    <dbReference type="NCBI Taxonomy" id="3824"/>
    <lineage>
        <taxon>Eukaryota</taxon>
        <taxon>Viridiplantae</taxon>
        <taxon>Streptophyta</taxon>
        <taxon>Embryophyta</taxon>
        <taxon>Tracheophyta</taxon>
        <taxon>Spermatophyta</taxon>
        <taxon>Magnoliopsida</taxon>
        <taxon>eudicotyledons</taxon>
        <taxon>Gunneridae</taxon>
        <taxon>Pentapetalae</taxon>
        <taxon>rosids</taxon>
        <taxon>fabids</taxon>
        <taxon>Fabales</taxon>
        <taxon>Fabaceae</taxon>
        <taxon>Papilionoideae</taxon>
        <taxon>50 kb inversion clade</taxon>
        <taxon>NPAAA clade</taxon>
        <taxon>indigoferoid/millettioid clade</taxon>
        <taxon>Phaseoleae</taxon>
        <taxon>Canavalia</taxon>
    </lineage>
</organism>
<keyword evidence="3" id="KW-1185">Reference proteome</keyword>
<dbReference type="EMBL" id="JAYMYQ010000001">
    <property type="protein sequence ID" value="KAK7361406.1"/>
    <property type="molecule type" value="Genomic_DNA"/>
</dbReference>
<evidence type="ECO:0000256" key="1">
    <source>
        <dbReference type="SAM" id="Phobius"/>
    </source>
</evidence>
<accession>A0AAN9MWS3</accession>